<organism evidence="2 3">
    <name type="scientific">Penicillium canariense</name>
    <dbReference type="NCBI Taxonomy" id="189055"/>
    <lineage>
        <taxon>Eukaryota</taxon>
        <taxon>Fungi</taxon>
        <taxon>Dikarya</taxon>
        <taxon>Ascomycota</taxon>
        <taxon>Pezizomycotina</taxon>
        <taxon>Eurotiomycetes</taxon>
        <taxon>Eurotiomycetidae</taxon>
        <taxon>Eurotiales</taxon>
        <taxon>Aspergillaceae</taxon>
        <taxon>Penicillium</taxon>
    </lineage>
</organism>
<gene>
    <name evidence="2" type="ORF">N7482_005820</name>
</gene>
<dbReference type="GeneID" id="81427121"/>
<comment type="caution">
    <text evidence="2">The sequence shown here is derived from an EMBL/GenBank/DDBJ whole genome shotgun (WGS) entry which is preliminary data.</text>
</comment>
<feature type="region of interest" description="Disordered" evidence="1">
    <location>
        <begin position="18"/>
        <end position="41"/>
    </location>
</feature>
<reference evidence="2" key="2">
    <citation type="journal article" date="2023" name="IMA Fungus">
        <title>Comparative genomic study of the Penicillium genus elucidates a diverse pangenome and 15 lateral gene transfer events.</title>
        <authorList>
            <person name="Petersen C."/>
            <person name="Sorensen T."/>
            <person name="Nielsen M.R."/>
            <person name="Sondergaard T.E."/>
            <person name="Sorensen J.L."/>
            <person name="Fitzpatrick D.A."/>
            <person name="Frisvad J.C."/>
            <person name="Nielsen K.L."/>
        </authorList>
    </citation>
    <scope>NUCLEOTIDE SEQUENCE</scope>
    <source>
        <strain evidence="2">IBT 26290</strain>
    </source>
</reference>
<evidence type="ECO:0000313" key="2">
    <source>
        <dbReference type="EMBL" id="KAJ5167039.1"/>
    </source>
</evidence>
<dbReference type="AlphaFoldDB" id="A0A9W9I322"/>
<proteinExistence type="predicted"/>
<reference evidence="2" key="1">
    <citation type="submission" date="2022-11" db="EMBL/GenBank/DDBJ databases">
        <authorList>
            <person name="Petersen C."/>
        </authorList>
    </citation>
    <scope>NUCLEOTIDE SEQUENCE</scope>
    <source>
        <strain evidence="2">IBT 26290</strain>
    </source>
</reference>
<evidence type="ECO:0000256" key="1">
    <source>
        <dbReference type="SAM" id="MobiDB-lite"/>
    </source>
</evidence>
<sequence length="119" mass="12997">MDPMSQCCVGAVNITQVMGSNKDPSRGSGAEHRVGYPSRAAPHPLGAPPWTTWLPECLSKDQPPSYMQELLPALGRQNALPLTANCQLPIANWVAFTWLLDRLSGLKSPSLMSKERLEL</sequence>
<feature type="compositionally biased region" description="Basic and acidic residues" evidence="1">
    <location>
        <begin position="23"/>
        <end position="34"/>
    </location>
</feature>
<name>A0A9W9I322_9EURO</name>
<keyword evidence="3" id="KW-1185">Reference proteome</keyword>
<protein>
    <submittedName>
        <fullName evidence="2">Uncharacterized protein</fullName>
    </submittedName>
</protein>
<dbReference type="EMBL" id="JAPQKN010000003">
    <property type="protein sequence ID" value="KAJ5167039.1"/>
    <property type="molecule type" value="Genomic_DNA"/>
</dbReference>
<accession>A0A9W9I322</accession>
<evidence type="ECO:0000313" key="3">
    <source>
        <dbReference type="Proteomes" id="UP001149163"/>
    </source>
</evidence>
<dbReference type="Proteomes" id="UP001149163">
    <property type="component" value="Unassembled WGS sequence"/>
</dbReference>
<dbReference type="RefSeq" id="XP_056543500.1">
    <property type="nucleotide sequence ID" value="XM_056687945.1"/>
</dbReference>